<dbReference type="AlphaFoldDB" id="A0A147EN34"/>
<dbReference type="EMBL" id="LDRT01000211">
    <property type="protein sequence ID" value="KTR85897.1"/>
    <property type="molecule type" value="Genomic_DNA"/>
</dbReference>
<evidence type="ECO:0000256" key="1">
    <source>
        <dbReference type="SAM" id="Phobius"/>
    </source>
</evidence>
<gene>
    <name evidence="2" type="ORF">NS220_18510</name>
</gene>
<keyword evidence="1" id="KW-0472">Membrane</keyword>
<reference evidence="2 3" key="1">
    <citation type="journal article" date="2016" name="Front. Microbiol.">
        <title>Genomic Resource of Rice Seed Associated Bacteria.</title>
        <authorList>
            <person name="Midha S."/>
            <person name="Bansal K."/>
            <person name="Sharma S."/>
            <person name="Kumar N."/>
            <person name="Patil P.P."/>
            <person name="Chaudhry V."/>
            <person name="Patil P.B."/>
        </authorList>
    </citation>
    <scope>NUCLEOTIDE SEQUENCE [LARGE SCALE GENOMIC DNA]</scope>
    <source>
        <strain evidence="2 3">NS220</strain>
    </source>
</reference>
<evidence type="ECO:0000313" key="3">
    <source>
        <dbReference type="Proteomes" id="UP000075025"/>
    </source>
</evidence>
<comment type="caution">
    <text evidence="2">The sequence shown here is derived from an EMBL/GenBank/DDBJ whole genome shotgun (WGS) entry which is preliminary data.</text>
</comment>
<protein>
    <submittedName>
        <fullName evidence="2">Uncharacterized protein</fullName>
    </submittedName>
</protein>
<organism evidence="2 3">
    <name type="scientific">Microbacterium testaceum</name>
    <name type="common">Aureobacterium testaceum</name>
    <name type="synonym">Brevibacterium testaceum</name>
    <dbReference type="NCBI Taxonomy" id="2033"/>
    <lineage>
        <taxon>Bacteria</taxon>
        <taxon>Bacillati</taxon>
        <taxon>Actinomycetota</taxon>
        <taxon>Actinomycetes</taxon>
        <taxon>Micrococcales</taxon>
        <taxon>Microbacteriaceae</taxon>
        <taxon>Microbacterium</taxon>
    </lineage>
</organism>
<keyword evidence="1" id="KW-0812">Transmembrane</keyword>
<dbReference type="Proteomes" id="UP000075025">
    <property type="component" value="Unassembled WGS sequence"/>
</dbReference>
<proteinExistence type="predicted"/>
<evidence type="ECO:0000313" key="2">
    <source>
        <dbReference type="EMBL" id="KTR85897.1"/>
    </source>
</evidence>
<sequence>MAIVLRFVSAGLGILFLVAGVADVLRRTPWGILGAIGGVLILVGVVMDLRRERRERQTQRRRD</sequence>
<dbReference type="PATRIC" id="fig|2033.6.peg.1675"/>
<dbReference type="RefSeq" id="WP_058625428.1">
    <property type="nucleotide sequence ID" value="NZ_LDRT01000211.1"/>
</dbReference>
<feature type="transmembrane region" description="Helical" evidence="1">
    <location>
        <begin position="32"/>
        <end position="50"/>
    </location>
</feature>
<keyword evidence="1" id="KW-1133">Transmembrane helix</keyword>
<accession>A0A147EN34</accession>
<dbReference type="OrthoDB" id="5083987at2"/>
<name>A0A147EN34_MICTE</name>